<dbReference type="AlphaFoldDB" id="A0A2M7REV8"/>
<name>A0A2M7REV8_9BACT</name>
<dbReference type="EMBL" id="PFMC01000014">
    <property type="protein sequence ID" value="PIY95305.1"/>
    <property type="molecule type" value="Genomic_DNA"/>
</dbReference>
<dbReference type="GO" id="GO:0032196">
    <property type="term" value="P:transposition"/>
    <property type="evidence" value="ECO:0007669"/>
    <property type="project" value="TreeGrafter"/>
</dbReference>
<proteinExistence type="predicted"/>
<reference evidence="4" key="1">
    <citation type="submission" date="2017-09" db="EMBL/GenBank/DDBJ databases">
        <title>Depth-based differentiation of microbial function through sediment-hosted aquifers and enrichment of novel symbionts in the deep terrestrial subsurface.</title>
        <authorList>
            <person name="Probst A.J."/>
            <person name="Ladd B."/>
            <person name="Jarett J.K."/>
            <person name="Geller-Mcgrath D.E."/>
            <person name="Sieber C.M.K."/>
            <person name="Emerson J.B."/>
            <person name="Anantharaman K."/>
            <person name="Thomas B.C."/>
            <person name="Malmstrom R."/>
            <person name="Stieglmeier M."/>
            <person name="Klingl A."/>
            <person name="Woyke T."/>
            <person name="Ryan C.M."/>
            <person name="Banfield J.F."/>
        </authorList>
    </citation>
    <scope>NUCLEOTIDE SEQUENCE [LARGE SCALE GENOMIC DNA]</scope>
</reference>
<dbReference type="InterPro" id="IPR025246">
    <property type="entry name" value="IS30-like_HTH"/>
</dbReference>
<evidence type="ECO:0000313" key="4">
    <source>
        <dbReference type="Proteomes" id="UP000228689"/>
    </source>
</evidence>
<sequence length="215" mass="26326">MRSYNQFTQEDRIILSLLIRRGFKQAEIAREINKSQSAISRELNRNKQNNNIYHAGTARRMYLHRQIKAHYYKKRIESNKWLEEYIVKQLKLYWSPEQISGRLRKNYEIVICHETIYKYIYNRRRDLKRYLRCQKGRYRRRYGTRIREKRREEAKKKRIDKRPIEVEIKERLGDFEGDTIVGKEKNIHILTHVDRRSGILFADKLEHATAQITKE</sequence>
<evidence type="ECO:0000256" key="1">
    <source>
        <dbReference type="ARBA" id="ARBA00023172"/>
    </source>
</evidence>
<dbReference type="InterPro" id="IPR051917">
    <property type="entry name" value="Transposase-Integrase"/>
</dbReference>
<feature type="domain" description="Transposase IS30-like HTH" evidence="2">
    <location>
        <begin position="3"/>
        <end position="46"/>
    </location>
</feature>
<organism evidence="3 4">
    <name type="scientific">Candidatus Komeilibacteria bacterium CG_4_10_14_0_8_um_filter_37_78</name>
    <dbReference type="NCBI Taxonomy" id="1974471"/>
    <lineage>
        <taxon>Bacteria</taxon>
        <taxon>Candidatus Komeiliibacteriota</taxon>
    </lineage>
</organism>
<dbReference type="PANTHER" id="PTHR10948">
    <property type="entry name" value="TRANSPOSASE"/>
    <property type="match status" value="1"/>
</dbReference>
<dbReference type="GO" id="GO:0006310">
    <property type="term" value="P:DNA recombination"/>
    <property type="evidence" value="ECO:0007669"/>
    <property type="project" value="UniProtKB-KW"/>
</dbReference>
<dbReference type="GO" id="GO:0004803">
    <property type="term" value="F:transposase activity"/>
    <property type="evidence" value="ECO:0007669"/>
    <property type="project" value="TreeGrafter"/>
</dbReference>
<dbReference type="Proteomes" id="UP000228689">
    <property type="component" value="Unassembled WGS sequence"/>
</dbReference>
<dbReference type="NCBIfam" id="NF033563">
    <property type="entry name" value="transpos_IS30"/>
    <property type="match status" value="1"/>
</dbReference>
<dbReference type="GO" id="GO:0005829">
    <property type="term" value="C:cytosol"/>
    <property type="evidence" value="ECO:0007669"/>
    <property type="project" value="TreeGrafter"/>
</dbReference>
<protein>
    <recommendedName>
        <fullName evidence="2">Transposase IS30-like HTH domain-containing protein</fullName>
    </recommendedName>
</protein>
<dbReference type="PANTHER" id="PTHR10948:SF23">
    <property type="entry name" value="TRANSPOSASE INSI FOR INSERTION SEQUENCE ELEMENT IS30A-RELATED"/>
    <property type="match status" value="1"/>
</dbReference>
<comment type="caution">
    <text evidence="3">The sequence shown here is derived from an EMBL/GenBank/DDBJ whole genome shotgun (WGS) entry which is preliminary data.</text>
</comment>
<dbReference type="InterPro" id="IPR053392">
    <property type="entry name" value="Transposase_IS30-like"/>
</dbReference>
<gene>
    <name evidence="3" type="ORF">COY67_00625</name>
</gene>
<accession>A0A2M7REV8</accession>
<evidence type="ECO:0000313" key="3">
    <source>
        <dbReference type="EMBL" id="PIY95305.1"/>
    </source>
</evidence>
<evidence type="ECO:0000259" key="2">
    <source>
        <dbReference type="Pfam" id="PF13936"/>
    </source>
</evidence>
<keyword evidence="1" id="KW-0233">DNA recombination</keyword>
<dbReference type="Pfam" id="PF13936">
    <property type="entry name" value="HTH_38"/>
    <property type="match status" value="1"/>
</dbReference>